<dbReference type="GO" id="GO:0008237">
    <property type="term" value="F:metallopeptidase activity"/>
    <property type="evidence" value="ECO:0007669"/>
    <property type="project" value="UniProtKB-KW"/>
</dbReference>
<protein>
    <submittedName>
        <fullName evidence="3">CPBP family intramembrane metalloprotease</fullName>
    </submittedName>
</protein>
<dbReference type="Pfam" id="PF02517">
    <property type="entry name" value="Rce1-like"/>
    <property type="match status" value="1"/>
</dbReference>
<comment type="caution">
    <text evidence="3">The sequence shown here is derived from an EMBL/GenBank/DDBJ whole genome shotgun (WGS) entry which is preliminary data.</text>
</comment>
<dbReference type="InterPro" id="IPR042150">
    <property type="entry name" value="MmRce1-like"/>
</dbReference>
<feature type="domain" description="CAAX prenyl protease 2/Lysostaphin resistance protein A-like" evidence="2">
    <location>
        <begin position="116"/>
        <end position="217"/>
    </location>
</feature>
<dbReference type="PANTHER" id="PTHR35797:SF1">
    <property type="entry name" value="PROTEASE"/>
    <property type="match status" value="1"/>
</dbReference>
<evidence type="ECO:0000313" key="3">
    <source>
        <dbReference type="EMBL" id="RFU84728.1"/>
    </source>
</evidence>
<proteinExistence type="predicted"/>
<evidence type="ECO:0000259" key="2">
    <source>
        <dbReference type="Pfam" id="PF02517"/>
    </source>
</evidence>
<keyword evidence="1" id="KW-0472">Membrane</keyword>
<sequence length="271" mass="28090">MISFAGAWIAMIPLWIDGFRRSDPGQGTPPVAAVCMILMMLVPALTAFGLTVRGRGPRAAVRLLGLTRATPWRHEARSAATALAIPLALTAAGLALATAVGWYAPAHPPGPGTLLPLALSALVSLPLYFGEELGWQGYLLPRLLHLGRTRALLTGGAVWGAWHVPMTALGGSYPGRSPLLGVPVAVLTATLLGTVIAAVRLSTGSVWAAVAAHLSLNEFALPLTGDISGPVVDPLLAGPLSITTWPASALAVLAIWLANRRRGATTPRTDL</sequence>
<feature type="transmembrane region" description="Helical" evidence="1">
    <location>
        <begin position="82"/>
        <end position="104"/>
    </location>
</feature>
<dbReference type="GO" id="GO:0004175">
    <property type="term" value="F:endopeptidase activity"/>
    <property type="evidence" value="ECO:0007669"/>
    <property type="project" value="UniProtKB-ARBA"/>
</dbReference>
<dbReference type="Proteomes" id="UP000263094">
    <property type="component" value="Unassembled WGS sequence"/>
</dbReference>
<dbReference type="GO" id="GO:0006508">
    <property type="term" value="P:proteolysis"/>
    <property type="evidence" value="ECO:0007669"/>
    <property type="project" value="UniProtKB-KW"/>
</dbReference>
<keyword evidence="1" id="KW-0812">Transmembrane</keyword>
<keyword evidence="1" id="KW-1133">Transmembrane helix</keyword>
<evidence type="ECO:0000313" key="4">
    <source>
        <dbReference type="Proteomes" id="UP000263094"/>
    </source>
</evidence>
<keyword evidence="3" id="KW-0378">Hydrolase</keyword>
<evidence type="ECO:0000256" key="1">
    <source>
        <dbReference type="SAM" id="Phobius"/>
    </source>
</evidence>
<dbReference type="PANTHER" id="PTHR35797">
    <property type="entry name" value="PROTEASE-RELATED"/>
    <property type="match status" value="1"/>
</dbReference>
<dbReference type="EMBL" id="QUAK01000114">
    <property type="protein sequence ID" value="RFU84728.1"/>
    <property type="molecule type" value="Genomic_DNA"/>
</dbReference>
<feature type="transmembrane region" description="Helical" evidence="1">
    <location>
        <begin position="151"/>
        <end position="173"/>
    </location>
</feature>
<dbReference type="InterPro" id="IPR003675">
    <property type="entry name" value="Rce1/LyrA-like_dom"/>
</dbReference>
<dbReference type="GO" id="GO:0080120">
    <property type="term" value="P:CAAX-box protein maturation"/>
    <property type="evidence" value="ECO:0007669"/>
    <property type="project" value="UniProtKB-ARBA"/>
</dbReference>
<keyword evidence="3" id="KW-0482">Metalloprotease</keyword>
<gene>
    <name evidence="3" type="ORF">DY218_20955</name>
</gene>
<keyword evidence="4" id="KW-1185">Reference proteome</keyword>
<accession>A0A372M1D6</accession>
<keyword evidence="3" id="KW-0645">Protease</keyword>
<reference evidence="3 4" key="1">
    <citation type="submission" date="2018-08" db="EMBL/GenBank/DDBJ databases">
        <title>Isolation, diversity and antifungal activity of Actinobacteria from wheat.</title>
        <authorList>
            <person name="Han C."/>
        </authorList>
    </citation>
    <scope>NUCLEOTIDE SEQUENCE [LARGE SCALE GENOMIC DNA]</scope>
    <source>
        <strain evidence="3 4">NEAU-YY421</strain>
    </source>
</reference>
<feature type="transmembrane region" description="Helical" evidence="1">
    <location>
        <begin position="31"/>
        <end position="52"/>
    </location>
</feature>
<feature type="transmembrane region" description="Helical" evidence="1">
    <location>
        <begin position="236"/>
        <end position="258"/>
    </location>
</feature>
<feature type="transmembrane region" description="Helical" evidence="1">
    <location>
        <begin position="179"/>
        <end position="199"/>
    </location>
</feature>
<dbReference type="AlphaFoldDB" id="A0A372M1D6"/>
<organism evidence="3 4">
    <name type="scientific">Streptomyces triticagri</name>
    <dbReference type="NCBI Taxonomy" id="2293568"/>
    <lineage>
        <taxon>Bacteria</taxon>
        <taxon>Bacillati</taxon>
        <taxon>Actinomycetota</taxon>
        <taxon>Actinomycetes</taxon>
        <taxon>Kitasatosporales</taxon>
        <taxon>Streptomycetaceae</taxon>
        <taxon>Streptomyces</taxon>
    </lineage>
</organism>
<name>A0A372M1D6_9ACTN</name>